<evidence type="ECO:0000256" key="6">
    <source>
        <dbReference type="RuleBase" id="RU000382"/>
    </source>
</evidence>
<proteinExistence type="inferred from homology"/>
<evidence type="ECO:0000256" key="2">
    <source>
        <dbReference type="ARBA" id="ARBA00022898"/>
    </source>
</evidence>
<dbReference type="InterPro" id="IPR015422">
    <property type="entry name" value="PyrdxlP-dep_Trfase_small"/>
</dbReference>
<accession>A0A345UM52</accession>
<gene>
    <name evidence="7" type="ORF">CYPRO_2308</name>
</gene>
<dbReference type="AlphaFoldDB" id="A0A345UM52"/>
<feature type="modified residue" description="N6-(pyridoxal phosphate)lysine" evidence="5">
    <location>
        <position position="275"/>
    </location>
</feature>
<dbReference type="OrthoDB" id="9803665at2"/>
<dbReference type="GO" id="GO:0019752">
    <property type="term" value="P:carboxylic acid metabolic process"/>
    <property type="evidence" value="ECO:0007669"/>
    <property type="project" value="InterPro"/>
</dbReference>
<evidence type="ECO:0000256" key="3">
    <source>
        <dbReference type="ARBA" id="ARBA00023239"/>
    </source>
</evidence>
<keyword evidence="3 6" id="KW-0456">Lyase</keyword>
<reference evidence="7 8" key="1">
    <citation type="submission" date="2018-03" db="EMBL/GenBank/DDBJ databases">
        <title>Phenotypic and genomic properties of Cyclonatronum proteinivorum gen. nov., sp. nov., a haloalkaliphilic bacteroidete from soda lakes possessing Na+-translocating rhodopsin.</title>
        <authorList>
            <person name="Toshchakov S.V."/>
            <person name="Korzhenkov A."/>
            <person name="Samarov N.I."/>
            <person name="Kublanov I.V."/>
            <person name="Muntyan M.S."/>
            <person name="Sorokin D.Y."/>
        </authorList>
    </citation>
    <scope>NUCLEOTIDE SEQUENCE [LARGE SCALE GENOMIC DNA]</scope>
    <source>
        <strain evidence="7 8">Omega</strain>
    </source>
</reference>
<dbReference type="KEGG" id="cprv:CYPRO_2308"/>
<dbReference type="Gene3D" id="3.90.1150.10">
    <property type="entry name" value="Aspartate Aminotransferase, domain 1"/>
    <property type="match status" value="1"/>
</dbReference>
<dbReference type="GO" id="GO:0030170">
    <property type="term" value="F:pyridoxal phosphate binding"/>
    <property type="evidence" value="ECO:0007669"/>
    <property type="project" value="InterPro"/>
</dbReference>
<dbReference type="PANTHER" id="PTHR42735:SF4">
    <property type="entry name" value="PYRIDOXAL PHOSPHATE-DEPENDENT DECARBOXYLASE FAMILY PROTEIN"/>
    <property type="match status" value="1"/>
</dbReference>
<evidence type="ECO:0000256" key="5">
    <source>
        <dbReference type="PIRSR" id="PIRSR602129-50"/>
    </source>
</evidence>
<dbReference type="InterPro" id="IPR021115">
    <property type="entry name" value="Pyridoxal-P_BS"/>
</dbReference>
<keyword evidence="8" id="KW-1185">Reference proteome</keyword>
<dbReference type="SUPFAM" id="SSF53383">
    <property type="entry name" value="PLP-dependent transferases"/>
    <property type="match status" value="1"/>
</dbReference>
<evidence type="ECO:0000256" key="4">
    <source>
        <dbReference type="ARBA" id="ARBA00038302"/>
    </source>
</evidence>
<comment type="cofactor">
    <cofactor evidence="1 5 6">
        <name>pyridoxal 5'-phosphate</name>
        <dbReference type="ChEBI" id="CHEBI:597326"/>
    </cofactor>
</comment>
<dbReference type="InterPro" id="IPR015424">
    <property type="entry name" value="PyrdxlP-dep_Trfase"/>
</dbReference>
<keyword evidence="2 5" id="KW-0663">Pyridoxal phosphate</keyword>
<dbReference type="PANTHER" id="PTHR42735">
    <property type="match status" value="1"/>
</dbReference>
<dbReference type="EMBL" id="CP027806">
    <property type="protein sequence ID" value="AXJ01554.1"/>
    <property type="molecule type" value="Genomic_DNA"/>
</dbReference>
<dbReference type="Gene3D" id="3.40.640.10">
    <property type="entry name" value="Type I PLP-dependent aspartate aminotransferase-like (Major domain)"/>
    <property type="match status" value="1"/>
</dbReference>
<dbReference type="InterPro" id="IPR002129">
    <property type="entry name" value="PyrdxlP-dep_de-COase"/>
</dbReference>
<dbReference type="PROSITE" id="PS00392">
    <property type="entry name" value="DDC_GAD_HDC_YDC"/>
    <property type="match status" value="1"/>
</dbReference>
<evidence type="ECO:0000313" key="8">
    <source>
        <dbReference type="Proteomes" id="UP000254808"/>
    </source>
</evidence>
<dbReference type="GO" id="GO:0016831">
    <property type="term" value="F:carboxy-lyase activity"/>
    <property type="evidence" value="ECO:0007669"/>
    <property type="project" value="InterPro"/>
</dbReference>
<dbReference type="InterPro" id="IPR015421">
    <property type="entry name" value="PyrdxlP-dep_Trfase_major"/>
</dbReference>
<protein>
    <submittedName>
        <fullName evidence="7">Pyridoxal-dependent decarboxylase conserved domain-containing protein</fullName>
    </submittedName>
</protein>
<dbReference type="Pfam" id="PF00282">
    <property type="entry name" value="Pyridoxal_deC"/>
    <property type="match status" value="1"/>
</dbReference>
<dbReference type="Proteomes" id="UP000254808">
    <property type="component" value="Chromosome"/>
</dbReference>
<dbReference type="InterPro" id="IPR050477">
    <property type="entry name" value="GrpII_AminoAcid_Decarb"/>
</dbReference>
<evidence type="ECO:0000256" key="1">
    <source>
        <dbReference type="ARBA" id="ARBA00001933"/>
    </source>
</evidence>
<name>A0A345UM52_9BACT</name>
<comment type="similarity">
    <text evidence="4">Belongs to the group II decarboxylase family. Sphingosine-1-phosphate lyase subfamily.</text>
</comment>
<evidence type="ECO:0000313" key="7">
    <source>
        <dbReference type="EMBL" id="AXJ01554.1"/>
    </source>
</evidence>
<sequence>MITFQPLGTKLMYKTLLPLLERWFDEAELQGFSLPYSYHSDSQSDAETFTKKAKSVFEVFMSRMGSCYPFHQAAYAGQMLKPPHPAAWLAYAIATSVNTNNHALDGGPETSEMEKEVIRSLSRMVGYEPGTTLGHLTSGGTVANLEALWVARCLHPNKPVLFSAQAHYTHSRMCSVLGISSRAIPFAFGSEEEVDRFRASIAGAGTLVVTLGTTGTGQTEPLDVILPLCMEAGVRVHVDAAYGGFFTLLKNSGFLRSAPFEALGGADSIVIDPHKHGLQPYGCGCVLFKDATVGRFYKHDSPYTYFSSDELHLGEITLECSRAGAAAAALWFTIQLLGLEPDSAFAAMLRQCLEAARRFASVIGDDPRFELLMQPETDIVCYFPKAGTADDISRLSREIFRDTMQQGDKSLYLSLYKVDGKEFSRLFPHVESGNPTEPVTLLRSVFMKPDHLVFIHEMHNRLRASLQRITAQ</sequence>
<organism evidence="7 8">
    <name type="scientific">Cyclonatronum proteinivorum</name>
    <dbReference type="NCBI Taxonomy" id="1457365"/>
    <lineage>
        <taxon>Bacteria</taxon>
        <taxon>Pseudomonadati</taxon>
        <taxon>Balneolota</taxon>
        <taxon>Balneolia</taxon>
        <taxon>Balneolales</taxon>
        <taxon>Cyclonatronaceae</taxon>
        <taxon>Cyclonatronum</taxon>
    </lineage>
</organism>